<protein>
    <submittedName>
        <fullName evidence="2">Diheme cytochrome c</fullName>
    </submittedName>
</protein>
<organism evidence="2 3">
    <name type="scientific">Rivihabitans pingtungensis</name>
    <dbReference type="NCBI Taxonomy" id="1054498"/>
    <lineage>
        <taxon>Bacteria</taxon>
        <taxon>Pseudomonadati</taxon>
        <taxon>Pseudomonadota</taxon>
        <taxon>Betaproteobacteria</taxon>
        <taxon>Neisseriales</taxon>
        <taxon>Aquaspirillaceae</taxon>
        <taxon>Rivihabitans</taxon>
    </lineage>
</organism>
<keyword evidence="1" id="KW-0732">Signal</keyword>
<gene>
    <name evidence="2" type="ORF">DFR34_11465</name>
</gene>
<evidence type="ECO:0000256" key="1">
    <source>
        <dbReference type="SAM" id="SignalP"/>
    </source>
</evidence>
<accession>A0A318L8E0</accession>
<dbReference type="EMBL" id="QJKI01000014">
    <property type="protein sequence ID" value="PXX77977.1"/>
    <property type="molecule type" value="Genomic_DNA"/>
</dbReference>
<dbReference type="Pfam" id="PF09626">
    <property type="entry name" value="DHC"/>
    <property type="match status" value="1"/>
</dbReference>
<comment type="caution">
    <text evidence="2">The sequence shown here is derived from an EMBL/GenBank/DDBJ whole genome shotgun (WGS) entry which is preliminary data.</text>
</comment>
<dbReference type="OrthoDB" id="5296814at2"/>
<dbReference type="Proteomes" id="UP000247555">
    <property type="component" value="Unassembled WGS sequence"/>
</dbReference>
<dbReference type="InterPro" id="IPR018588">
    <property type="entry name" value="Dihaem_cytochrome-c"/>
</dbReference>
<feature type="signal peptide" evidence="1">
    <location>
        <begin position="1"/>
        <end position="19"/>
    </location>
</feature>
<keyword evidence="3" id="KW-1185">Reference proteome</keyword>
<name>A0A318L8E0_9NEIS</name>
<dbReference type="AlphaFoldDB" id="A0A318L8E0"/>
<sequence>MSKMIWPLALCLAMASAWADDDEHHERHDKRRPRQLSSAGAPAVWKTECGSCHMAYPAGLLPAAAWRQQLDTLRQHYGVNATLDAADMQVIRDYLLRASASNTLPTPASTAGEPPRITRTAWFIRKHDEVAPAVWRRASVKSASNCMACHRDAERGDFDDDRVRIPR</sequence>
<evidence type="ECO:0000313" key="2">
    <source>
        <dbReference type="EMBL" id="PXX77977.1"/>
    </source>
</evidence>
<proteinExistence type="predicted"/>
<evidence type="ECO:0000313" key="3">
    <source>
        <dbReference type="Proteomes" id="UP000247555"/>
    </source>
</evidence>
<dbReference type="RefSeq" id="WP_110391219.1">
    <property type="nucleotide sequence ID" value="NZ_QJKI01000014.1"/>
</dbReference>
<feature type="chain" id="PRO_5016368145" evidence="1">
    <location>
        <begin position="20"/>
        <end position="167"/>
    </location>
</feature>
<reference evidence="2 3" key="1">
    <citation type="submission" date="2018-05" db="EMBL/GenBank/DDBJ databases">
        <title>Genomic Encyclopedia of Type Strains, Phase IV (KMG-IV): sequencing the most valuable type-strain genomes for metagenomic binning, comparative biology and taxonomic classification.</title>
        <authorList>
            <person name="Goeker M."/>
        </authorList>
    </citation>
    <scope>NUCLEOTIDE SEQUENCE [LARGE SCALE GENOMIC DNA]</scope>
    <source>
        <strain evidence="2 3">DSM 29661</strain>
    </source>
</reference>